<dbReference type="PANTHER" id="PTHR43745:SF2">
    <property type="entry name" value="NITROREDUCTASE MJ1384-RELATED"/>
    <property type="match status" value="1"/>
</dbReference>
<reference evidence="2 3" key="1">
    <citation type="submission" date="2024-03" db="EMBL/GenBank/DDBJ databases">
        <title>A Dehalogenimonas Isolated from Estuarine Sediments Dihaloeliminates Chlorinated Alkanes.</title>
        <authorList>
            <person name="Yang Y."/>
            <person name="Wang H."/>
        </authorList>
    </citation>
    <scope>NUCLEOTIDE SEQUENCE [LARGE SCALE GENOMIC DNA]</scope>
    <source>
        <strain evidence="2 3">W</strain>
    </source>
</reference>
<dbReference type="PANTHER" id="PTHR43745">
    <property type="entry name" value="NITROREDUCTASE MJ1384-RELATED"/>
    <property type="match status" value="1"/>
</dbReference>
<keyword evidence="3" id="KW-1185">Reference proteome</keyword>
<dbReference type="Gene3D" id="3.40.109.10">
    <property type="entry name" value="NADH Oxidase"/>
    <property type="match status" value="1"/>
</dbReference>
<dbReference type="EMBL" id="CP146612">
    <property type="protein sequence ID" value="WWX25262.1"/>
    <property type="molecule type" value="Genomic_DNA"/>
</dbReference>
<protein>
    <submittedName>
        <fullName evidence="2">SagB/ThcOx family dehydrogenase</fullName>
    </submittedName>
</protein>
<evidence type="ECO:0000313" key="2">
    <source>
        <dbReference type="EMBL" id="WWX25262.1"/>
    </source>
</evidence>
<proteinExistence type="predicted"/>
<accession>A0ABZ2J6Q1</accession>
<evidence type="ECO:0000259" key="1">
    <source>
        <dbReference type="Pfam" id="PF00881"/>
    </source>
</evidence>
<dbReference type="NCBIfam" id="TIGR03605">
    <property type="entry name" value="antibiot_sagB"/>
    <property type="match status" value="1"/>
</dbReference>
<name>A0ABZ2J6Q1_9CHLR</name>
<feature type="domain" description="Nitroreductase" evidence="1">
    <location>
        <begin position="23"/>
        <end position="198"/>
    </location>
</feature>
<dbReference type="Pfam" id="PF00881">
    <property type="entry name" value="Nitroreductase"/>
    <property type="match status" value="1"/>
</dbReference>
<dbReference type="InterPro" id="IPR020051">
    <property type="entry name" value="SagB-type_dehydrogenase"/>
</dbReference>
<gene>
    <name evidence="2" type="ORF">V8247_08395</name>
</gene>
<dbReference type="Proteomes" id="UP001375370">
    <property type="component" value="Chromosome"/>
</dbReference>
<dbReference type="InterPro" id="IPR052544">
    <property type="entry name" value="Bacteriocin_Proc_Enz"/>
</dbReference>
<dbReference type="SUPFAM" id="SSF55469">
    <property type="entry name" value="FMN-dependent nitroreductase-like"/>
    <property type="match status" value="1"/>
</dbReference>
<dbReference type="InterPro" id="IPR000415">
    <property type="entry name" value="Nitroreductase-like"/>
</dbReference>
<sequence>MDGLVRLPGPKLDSDVSVEAAIFRRRSVRRFLKEEISKEALAQILWAAQGVLIGEHRTVPSAGGLFPLEIWVVIGADGVEATGSGIYLYVPAENGLISRSRGDFRAALAAAAFGQQSIAEAPVSLIITADYERTKARYRQRAERYVHMEAGHAAQNVYLQATALGLGALAVGAFDDDAVREISGAGENHAPLYIIPIGSAPLNLPAVF</sequence>
<dbReference type="RefSeq" id="WP_338737402.1">
    <property type="nucleotide sequence ID" value="NZ_CP146612.1"/>
</dbReference>
<dbReference type="InterPro" id="IPR029479">
    <property type="entry name" value="Nitroreductase"/>
</dbReference>
<organism evidence="2 3">
    <name type="scientific">Candidatus Dehalogenimonas loeffleri</name>
    <dbReference type="NCBI Taxonomy" id="3127115"/>
    <lineage>
        <taxon>Bacteria</taxon>
        <taxon>Bacillati</taxon>
        <taxon>Chloroflexota</taxon>
        <taxon>Dehalococcoidia</taxon>
        <taxon>Dehalococcoidales</taxon>
        <taxon>Dehalococcoidaceae</taxon>
        <taxon>Dehalogenimonas</taxon>
    </lineage>
</organism>
<dbReference type="CDD" id="cd02142">
    <property type="entry name" value="McbC_SagB-like_oxidoreductase"/>
    <property type="match status" value="1"/>
</dbReference>
<evidence type="ECO:0000313" key="3">
    <source>
        <dbReference type="Proteomes" id="UP001375370"/>
    </source>
</evidence>